<name>A0A6N2LBZ7_SALVM</name>
<reference evidence="1" key="1">
    <citation type="submission" date="2019-03" db="EMBL/GenBank/DDBJ databases">
        <authorList>
            <person name="Mank J."/>
            <person name="Almeida P."/>
        </authorList>
    </citation>
    <scope>NUCLEOTIDE SEQUENCE</scope>
    <source>
        <strain evidence="1">78183</strain>
    </source>
</reference>
<sequence length="80" mass="8707">MNPSSVPNIPSWHPLVQKKLGRLIQVTEEKESEAFFLSSSPRTEVLLVLHQQASNVAVLALFVCSPSAGGRYSAEILSKS</sequence>
<gene>
    <name evidence="1" type="ORF">SVIM_LOCUS212257</name>
</gene>
<dbReference type="AlphaFoldDB" id="A0A6N2LBZ7"/>
<protein>
    <submittedName>
        <fullName evidence="1">Uncharacterized protein</fullName>
    </submittedName>
</protein>
<accession>A0A6N2LBZ7</accession>
<dbReference type="EMBL" id="CAADRP010001446">
    <property type="protein sequence ID" value="VFU38689.1"/>
    <property type="molecule type" value="Genomic_DNA"/>
</dbReference>
<organism evidence="1">
    <name type="scientific">Salix viminalis</name>
    <name type="common">Common osier</name>
    <name type="synonym">Basket willow</name>
    <dbReference type="NCBI Taxonomy" id="40686"/>
    <lineage>
        <taxon>Eukaryota</taxon>
        <taxon>Viridiplantae</taxon>
        <taxon>Streptophyta</taxon>
        <taxon>Embryophyta</taxon>
        <taxon>Tracheophyta</taxon>
        <taxon>Spermatophyta</taxon>
        <taxon>Magnoliopsida</taxon>
        <taxon>eudicotyledons</taxon>
        <taxon>Gunneridae</taxon>
        <taxon>Pentapetalae</taxon>
        <taxon>rosids</taxon>
        <taxon>fabids</taxon>
        <taxon>Malpighiales</taxon>
        <taxon>Salicaceae</taxon>
        <taxon>Saliceae</taxon>
        <taxon>Salix</taxon>
    </lineage>
</organism>
<evidence type="ECO:0000313" key="1">
    <source>
        <dbReference type="EMBL" id="VFU38689.1"/>
    </source>
</evidence>
<proteinExistence type="predicted"/>